<dbReference type="AlphaFoldDB" id="A0A074ZGY9"/>
<dbReference type="KEGG" id="ovi:T265_06320"/>
<evidence type="ECO:0000313" key="1">
    <source>
        <dbReference type="EMBL" id="KER26468.1"/>
    </source>
</evidence>
<dbReference type="EMBL" id="KL596747">
    <property type="protein sequence ID" value="KER26468.1"/>
    <property type="molecule type" value="Genomic_DNA"/>
</dbReference>
<reference evidence="1 2" key="1">
    <citation type="submission" date="2013-11" db="EMBL/GenBank/DDBJ databases">
        <title>Opisthorchis viverrini - life in the bile duct.</title>
        <authorList>
            <person name="Young N.D."/>
            <person name="Nagarajan N."/>
            <person name="Lin S.J."/>
            <person name="Korhonen P.K."/>
            <person name="Jex A.R."/>
            <person name="Hall R.S."/>
            <person name="Safavi-Hemami H."/>
            <person name="Kaewkong W."/>
            <person name="Bertrand D."/>
            <person name="Gao S."/>
            <person name="Seet Q."/>
            <person name="Wongkham S."/>
            <person name="Teh B.T."/>
            <person name="Wongkham C."/>
            <person name="Intapan P.M."/>
            <person name="Maleewong W."/>
            <person name="Yang X."/>
            <person name="Hu M."/>
            <person name="Wang Z."/>
            <person name="Hofmann A."/>
            <person name="Sternberg P.W."/>
            <person name="Tan P."/>
            <person name="Wang J."/>
            <person name="Gasser R.B."/>
        </authorList>
    </citation>
    <scope>NUCLEOTIDE SEQUENCE [LARGE SCALE GENOMIC DNA]</scope>
</reference>
<gene>
    <name evidence="1" type="ORF">T265_06320</name>
</gene>
<proteinExistence type="predicted"/>
<dbReference type="STRING" id="6198.A0A074ZGY9"/>
<organism evidence="1 2">
    <name type="scientific">Opisthorchis viverrini</name>
    <name type="common">Southeast Asian liver fluke</name>
    <dbReference type="NCBI Taxonomy" id="6198"/>
    <lineage>
        <taxon>Eukaryota</taxon>
        <taxon>Metazoa</taxon>
        <taxon>Spiralia</taxon>
        <taxon>Lophotrochozoa</taxon>
        <taxon>Platyhelminthes</taxon>
        <taxon>Trematoda</taxon>
        <taxon>Digenea</taxon>
        <taxon>Opisthorchiida</taxon>
        <taxon>Opisthorchiata</taxon>
        <taxon>Opisthorchiidae</taxon>
        <taxon>Opisthorchis</taxon>
    </lineage>
</organism>
<evidence type="ECO:0008006" key="3">
    <source>
        <dbReference type="Google" id="ProtNLM"/>
    </source>
</evidence>
<dbReference type="CTD" id="20320502"/>
<dbReference type="Proteomes" id="UP000054324">
    <property type="component" value="Unassembled WGS sequence"/>
</dbReference>
<dbReference type="PANTHER" id="PTHR47163:SF2">
    <property type="entry name" value="SI:DKEY-17M8.2"/>
    <property type="match status" value="1"/>
</dbReference>
<dbReference type="RefSeq" id="XP_009169811.1">
    <property type="nucleotide sequence ID" value="XM_009171547.1"/>
</dbReference>
<accession>A0A074ZGY9</accession>
<protein>
    <recommendedName>
        <fullName evidence="3">ISXO2-like transposase domain-containing protein</fullName>
    </recommendedName>
</protein>
<sequence>MLWNGMSSGALFGCWSVRRAWQLDCKRFITNRGSSGALFGCWSVHRAWQLDCKRFITNQGYIVSAGLSVTSIGDETFAIQLANSANRPTTKHFQLWRCNARQCRYEIGLRKGTWLDRSRMELRIVILFIYCWSKSLGKIKFCSKKLSTSHTTPVDWKKFLRDVCVWQLLQTPTVIGGPGLHVEIDETLISRRKNHAGRVPFQQSNCGHFDGHNPGLHRSRLNHHLRFVGIIKGAETMIEMNYTHETVNDTVVDPTTGAHTQTIESLWVAGVNFLAGLIWKRADGLKGLR</sequence>
<evidence type="ECO:0000313" key="2">
    <source>
        <dbReference type="Proteomes" id="UP000054324"/>
    </source>
</evidence>
<name>A0A074ZGY9_OPIVI</name>
<dbReference type="GeneID" id="20320502"/>
<dbReference type="PANTHER" id="PTHR47163">
    <property type="entry name" value="DDE_TNP_IS1595 DOMAIN-CONTAINING PROTEIN"/>
    <property type="match status" value="1"/>
</dbReference>
<keyword evidence="2" id="KW-1185">Reference proteome</keyword>
<dbReference type="OrthoDB" id="6412411at2759"/>
<dbReference type="InterPro" id="IPR053164">
    <property type="entry name" value="IS1016-like_transposase"/>
</dbReference>